<comment type="subunit">
    <text evidence="9">The complex is composed of two ATP-binding proteins (BtuD), two transmembrane proteins (BtuC) and a solute-binding protein (BtuF).</text>
</comment>
<dbReference type="Pfam" id="PF01032">
    <property type="entry name" value="FecCD"/>
    <property type="match status" value="1"/>
</dbReference>
<evidence type="ECO:0000256" key="2">
    <source>
        <dbReference type="ARBA" id="ARBA00007935"/>
    </source>
</evidence>
<keyword evidence="13" id="KW-1185">Reference proteome</keyword>
<evidence type="ECO:0000256" key="7">
    <source>
        <dbReference type="ARBA" id="ARBA00023136"/>
    </source>
</evidence>
<evidence type="ECO:0000256" key="9">
    <source>
        <dbReference type="ARBA" id="ARBA00064420"/>
    </source>
</evidence>
<evidence type="ECO:0000256" key="8">
    <source>
        <dbReference type="ARBA" id="ARBA00053891"/>
    </source>
</evidence>
<feature type="transmembrane region" description="Helical" evidence="11">
    <location>
        <begin position="63"/>
        <end position="90"/>
    </location>
</feature>
<evidence type="ECO:0000256" key="6">
    <source>
        <dbReference type="ARBA" id="ARBA00022989"/>
    </source>
</evidence>
<protein>
    <recommendedName>
        <fullName evidence="10">Cobalamin import system permease protein BtuC</fullName>
    </recommendedName>
</protein>
<dbReference type="InterPro" id="IPR037294">
    <property type="entry name" value="ABC_BtuC-like"/>
</dbReference>
<dbReference type="InterPro" id="IPR000522">
    <property type="entry name" value="ABC_transptr_permease_BtuC"/>
</dbReference>
<comment type="similarity">
    <text evidence="2">Belongs to the binding-protein-dependent transport system permease family. FecCD subfamily.</text>
</comment>
<evidence type="ECO:0000256" key="5">
    <source>
        <dbReference type="ARBA" id="ARBA00022692"/>
    </source>
</evidence>
<comment type="function">
    <text evidence="8">Required for corrinoid utilization. Probably part of the ABC transporter complex BtuCDF involved in cobalamin (vitamin B12) import. Probably involved in the translocation of the substrate across the membrane.</text>
</comment>
<feature type="transmembrane region" description="Helical" evidence="11">
    <location>
        <begin position="18"/>
        <end position="43"/>
    </location>
</feature>
<dbReference type="Proteomes" id="UP000006622">
    <property type="component" value="Chromosome"/>
</dbReference>
<dbReference type="KEGG" id="mzh:Mzhil_0974"/>
<dbReference type="Gene3D" id="1.10.3470.10">
    <property type="entry name" value="ABC transporter involved in vitamin B12 uptake, BtuC"/>
    <property type="match status" value="1"/>
</dbReference>
<feature type="transmembrane region" description="Helical" evidence="11">
    <location>
        <begin position="212"/>
        <end position="232"/>
    </location>
</feature>
<dbReference type="SUPFAM" id="SSF81345">
    <property type="entry name" value="ABC transporter involved in vitamin B12 uptake, BtuC"/>
    <property type="match status" value="1"/>
</dbReference>
<dbReference type="AlphaFoldDB" id="F7XLL3"/>
<keyword evidence="3" id="KW-0813">Transport</keyword>
<feature type="transmembrane region" description="Helical" evidence="11">
    <location>
        <begin position="299"/>
        <end position="316"/>
    </location>
</feature>
<dbReference type="CDD" id="cd06550">
    <property type="entry name" value="TM_ABC_iron-siderophores_like"/>
    <property type="match status" value="1"/>
</dbReference>
<dbReference type="FunFam" id="1.10.3470.10:FF:000001">
    <property type="entry name" value="Vitamin B12 ABC transporter permease BtuC"/>
    <property type="match status" value="1"/>
</dbReference>
<feature type="transmembrane region" description="Helical" evidence="11">
    <location>
        <begin position="102"/>
        <end position="124"/>
    </location>
</feature>
<name>F7XLL3_METZD</name>
<dbReference type="HOGENOM" id="CLU_013016_0_0_2"/>
<evidence type="ECO:0000256" key="11">
    <source>
        <dbReference type="SAM" id="Phobius"/>
    </source>
</evidence>
<evidence type="ECO:0000313" key="12">
    <source>
        <dbReference type="EMBL" id="AEH60832.1"/>
    </source>
</evidence>
<accession>F7XLL3</accession>
<proteinExistence type="inferred from homology"/>
<feature type="transmembrane region" description="Helical" evidence="11">
    <location>
        <begin position="328"/>
        <end position="348"/>
    </location>
</feature>
<sequence precursor="true">MDQSSILDLYKKDIGKKLVFGISILIFLILLMSFAVLVGPVNIPLPEILSVLTGQTKSGMAYHIIWSIRMPQILTAVIAGAGLAISGAVMQSVLRNPLGSPFTLGISHAAAFGAAFAIVILGTGTTHSSGDVVNINNPYITTISAFMFSMISTGVILALAKYKQASPETMILTGVAIGSVFTAGISAIQYFAEDTAIAAIIFWQFGDVGKTSWTEIGLITAVVVPLSFWFAYNSWNFNALNSGDDTAKSLGVDVDKLRIKGMVISSTVSALIVSFVGIIGFVGLVVPHIVRKLIGGNEMLLLPFSFFTGSLLLLVSDTVARNIISPEVLPVGILTSFLGAPLFIYLVIKGREYW</sequence>
<evidence type="ECO:0000256" key="3">
    <source>
        <dbReference type="ARBA" id="ARBA00022448"/>
    </source>
</evidence>
<evidence type="ECO:0000256" key="10">
    <source>
        <dbReference type="ARBA" id="ARBA00071366"/>
    </source>
</evidence>
<dbReference type="PANTHER" id="PTHR30472">
    <property type="entry name" value="FERRIC ENTEROBACTIN TRANSPORT SYSTEM PERMEASE PROTEIN"/>
    <property type="match status" value="1"/>
</dbReference>
<feature type="transmembrane region" description="Helical" evidence="11">
    <location>
        <begin position="263"/>
        <end position="287"/>
    </location>
</feature>
<dbReference type="GO" id="GO:0005886">
    <property type="term" value="C:plasma membrane"/>
    <property type="evidence" value="ECO:0007669"/>
    <property type="project" value="UniProtKB-SubCell"/>
</dbReference>
<dbReference type="GO" id="GO:0033214">
    <property type="term" value="P:siderophore-iron import into cell"/>
    <property type="evidence" value="ECO:0007669"/>
    <property type="project" value="TreeGrafter"/>
</dbReference>
<keyword evidence="6 11" id="KW-1133">Transmembrane helix</keyword>
<comment type="subcellular location">
    <subcellularLocation>
        <location evidence="1">Cell membrane</location>
        <topology evidence="1">Multi-pass membrane protein</topology>
    </subcellularLocation>
</comment>
<gene>
    <name evidence="12" type="ordered locus">Mzhil_0974</name>
</gene>
<evidence type="ECO:0000256" key="4">
    <source>
        <dbReference type="ARBA" id="ARBA00022475"/>
    </source>
</evidence>
<dbReference type="PANTHER" id="PTHR30472:SF25">
    <property type="entry name" value="ABC TRANSPORTER PERMEASE PROTEIN MJ0876-RELATED"/>
    <property type="match status" value="1"/>
</dbReference>
<feature type="transmembrane region" description="Helical" evidence="11">
    <location>
        <begin position="139"/>
        <end position="159"/>
    </location>
</feature>
<dbReference type="EMBL" id="CP002101">
    <property type="protein sequence ID" value="AEH60832.1"/>
    <property type="molecule type" value="Genomic_DNA"/>
</dbReference>
<evidence type="ECO:0000256" key="1">
    <source>
        <dbReference type="ARBA" id="ARBA00004651"/>
    </source>
</evidence>
<keyword evidence="4" id="KW-1003">Cell membrane</keyword>
<keyword evidence="7 11" id="KW-0472">Membrane</keyword>
<keyword evidence="5 11" id="KW-0812">Transmembrane</keyword>
<feature type="transmembrane region" description="Helical" evidence="11">
    <location>
        <begin position="171"/>
        <end position="192"/>
    </location>
</feature>
<reference evidence="12" key="1">
    <citation type="submission" date="2010-07" db="EMBL/GenBank/DDBJ databases">
        <title>The complete genome of Methanosalsum zhilinae DSM 4017.</title>
        <authorList>
            <consortium name="US DOE Joint Genome Institute (JGI-PGF)"/>
            <person name="Lucas S."/>
            <person name="Copeland A."/>
            <person name="Lapidus A."/>
            <person name="Glavina del Rio T."/>
            <person name="Dalin E."/>
            <person name="Tice H."/>
            <person name="Bruce D."/>
            <person name="Goodwin L."/>
            <person name="Pitluck S."/>
            <person name="Kyrpides N."/>
            <person name="Mavromatis K."/>
            <person name="Ovchinnikova G."/>
            <person name="Daligault H."/>
            <person name="Detter J.C."/>
            <person name="Han C."/>
            <person name="Tapia R."/>
            <person name="Larimer F."/>
            <person name="Land M."/>
            <person name="Hauser L."/>
            <person name="Markowitz V."/>
            <person name="Cheng J.-F."/>
            <person name="Hugenholtz P."/>
            <person name="Woyke T."/>
            <person name="Wu D."/>
            <person name="Spring S."/>
            <person name="Schueler E."/>
            <person name="Brambilla E."/>
            <person name="Klenk H.-P."/>
            <person name="Eisen J.A."/>
        </authorList>
    </citation>
    <scope>NUCLEOTIDE SEQUENCE</scope>
    <source>
        <strain evidence="12">DSM 4017</strain>
    </source>
</reference>
<evidence type="ECO:0000313" key="13">
    <source>
        <dbReference type="Proteomes" id="UP000006622"/>
    </source>
</evidence>
<dbReference type="GO" id="GO:0022857">
    <property type="term" value="F:transmembrane transporter activity"/>
    <property type="evidence" value="ECO:0007669"/>
    <property type="project" value="InterPro"/>
</dbReference>
<organism evidence="12 13">
    <name type="scientific">Methanosalsum zhilinae (strain DSM 4017 / NBRC 107636 / OCM 62 / WeN5)</name>
    <name type="common">Methanohalophilus zhilinae</name>
    <dbReference type="NCBI Taxonomy" id="679901"/>
    <lineage>
        <taxon>Archaea</taxon>
        <taxon>Methanobacteriati</taxon>
        <taxon>Methanobacteriota</taxon>
        <taxon>Stenosarchaea group</taxon>
        <taxon>Methanomicrobia</taxon>
        <taxon>Methanosarcinales</taxon>
        <taxon>Methanosarcinaceae</taxon>
        <taxon>Methanosalsum</taxon>
    </lineage>
</organism>
<dbReference type="STRING" id="679901.Mzhil_0974"/>